<keyword evidence="7" id="KW-1185">Reference proteome</keyword>
<dbReference type="GeneID" id="91088096"/>
<dbReference type="PROSITE" id="PS50250">
    <property type="entry name" value="PCI"/>
    <property type="match status" value="1"/>
</dbReference>
<dbReference type="EMBL" id="CP143787">
    <property type="protein sequence ID" value="WVN88673.1"/>
    <property type="molecule type" value="Genomic_DNA"/>
</dbReference>
<dbReference type="GO" id="GO:0043022">
    <property type="term" value="F:ribosome binding"/>
    <property type="evidence" value="ECO:0007669"/>
    <property type="project" value="InterPro"/>
</dbReference>
<dbReference type="PANTHER" id="PTHR13022:SF0">
    <property type="entry name" value="EUKARYOTIC TRANSLATION INITIATION FACTOR 3 SUBUNIT K"/>
    <property type="match status" value="1"/>
</dbReference>
<feature type="domain" description="PCI" evidence="5">
    <location>
        <begin position="54"/>
        <end position="235"/>
    </location>
</feature>
<dbReference type="InterPro" id="IPR016020">
    <property type="entry name" value="Transl_init_fac_sub12_N_euk"/>
</dbReference>
<name>A0AAJ8JUH8_9TREE</name>
<dbReference type="SUPFAM" id="SSF48371">
    <property type="entry name" value="ARM repeat"/>
    <property type="match status" value="1"/>
</dbReference>
<comment type="subcellular location">
    <subcellularLocation>
        <location evidence="4">Cytoplasm</location>
    </subcellularLocation>
</comment>
<keyword evidence="2 4" id="KW-0396">Initiation factor</keyword>
<evidence type="ECO:0000313" key="7">
    <source>
        <dbReference type="Proteomes" id="UP000094043"/>
    </source>
</evidence>
<dbReference type="RefSeq" id="XP_066069373.1">
    <property type="nucleotide sequence ID" value="XM_066213276.1"/>
</dbReference>
<keyword evidence="3 4" id="KW-0648">Protein biosynthesis</keyword>
<evidence type="ECO:0000256" key="2">
    <source>
        <dbReference type="ARBA" id="ARBA00022540"/>
    </source>
</evidence>
<dbReference type="InterPro" id="IPR016024">
    <property type="entry name" value="ARM-type_fold"/>
</dbReference>
<dbReference type="SUPFAM" id="SSF46785">
    <property type="entry name" value="Winged helix' DNA-binding domain"/>
    <property type="match status" value="1"/>
</dbReference>
<dbReference type="GO" id="GO:0003723">
    <property type="term" value="F:RNA binding"/>
    <property type="evidence" value="ECO:0007669"/>
    <property type="project" value="UniProtKB-UniRule"/>
</dbReference>
<dbReference type="InterPro" id="IPR036390">
    <property type="entry name" value="WH_DNA-bd_sf"/>
</dbReference>
<dbReference type="InterPro" id="IPR033464">
    <property type="entry name" value="CSN8_PSD8_EIF3K"/>
</dbReference>
<evidence type="ECO:0000313" key="6">
    <source>
        <dbReference type="EMBL" id="WVN88673.1"/>
    </source>
</evidence>
<dbReference type="InterPro" id="IPR000717">
    <property type="entry name" value="PCI_dom"/>
</dbReference>
<reference evidence="6" key="3">
    <citation type="submission" date="2024-01" db="EMBL/GenBank/DDBJ databases">
        <authorList>
            <person name="Coelho M.A."/>
            <person name="David-Palma M."/>
            <person name="Shea T."/>
            <person name="Sun S."/>
            <person name="Cuomo C.A."/>
            <person name="Heitman J."/>
        </authorList>
    </citation>
    <scope>NUCLEOTIDE SEQUENCE</scope>
    <source>
        <strain evidence="6">CBS 7841</strain>
    </source>
</reference>
<comment type="subunit">
    <text evidence="4">Component of the eukaryotic translation initiation factor 3 (eIF-3) complex.</text>
</comment>
<gene>
    <name evidence="6" type="ORF">L203_103886</name>
</gene>
<dbReference type="AlphaFoldDB" id="A0AAJ8JUH8"/>
<dbReference type="GO" id="GO:0003743">
    <property type="term" value="F:translation initiation factor activity"/>
    <property type="evidence" value="ECO:0007669"/>
    <property type="project" value="UniProtKB-UniRule"/>
</dbReference>
<dbReference type="HAMAP" id="MF_03010">
    <property type="entry name" value="eIF3k"/>
    <property type="match status" value="1"/>
</dbReference>
<dbReference type="KEGG" id="cdep:91088096"/>
<evidence type="ECO:0000256" key="1">
    <source>
        <dbReference type="ARBA" id="ARBA00022490"/>
    </source>
</evidence>
<dbReference type="InterPro" id="IPR036388">
    <property type="entry name" value="WH-like_DNA-bd_sf"/>
</dbReference>
<dbReference type="FunFam" id="1.25.40.250:FF:000001">
    <property type="entry name" value="Eukaryotic translation initiation factor 3 subunit K"/>
    <property type="match status" value="1"/>
</dbReference>
<keyword evidence="1 4" id="KW-0963">Cytoplasm</keyword>
<comment type="function">
    <text evidence="4">Component of the eukaryotic translation initiation factor 3 (eIF-3) complex, which is involved in protein synthesis of a specialized repertoire of mRNAs and, together with other initiation factors, stimulates binding of mRNA and methionyl-tRNAi to the 40S ribosome. The eIF-3 complex specifically targets and initiates translation of a subset of mRNAs involved in cell proliferation.</text>
</comment>
<dbReference type="Gene3D" id="1.25.40.250">
    <property type="entry name" value="ARM repeat, domain 1"/>
    <property type="match status" value="1"/>
</dbReference>
<dbReference type="InterPro" id="IPR009374">
    <property type="entry name" value="eIF3k"/>
</dbReference>
<comment type="similarity">
    <text evidence="4">Belongs to the eIF-3 subunit K family.</text>
</comment>
<protein>
    <recommendedName>
        <fullName evidence="4">Eukaryotic translation initiation factor 3 subunit K</fullName>
        <shortName evidence="4">eIF3k</shortName>
    </recommendedName>
    <alternativeName>
        <fullName evidence="4">eIF-3 p25</fullName>
    </alternativeName>
</protein>
<organism evidence="6 7">
    <name type="scientific">Cryptococcus depauperatus CBS 7841</name>
    <dbReference type="NCBI Taxonomy" id="1295531"/>
    <lineage>
        <taxon>Eukaryota</taxon>
        <taxon>Fungi</taxon>
        <taxon>Dikarya</taxon>
        <taxon>Basidiomycota</taxon>
        <taxon>Agaricomycotina</taxon>
        <taxon>Tremellomycetes</taxon>
        <taxon>Tremellales</taxon>
        <taxon>Cryptococcaceae</taxon>
        <taxon>Cryptococcus</taxon>
    </lineage>
</organism>
<dbReference type="Gene3D" id="1.10.10.10">
    <property type="entry name" value="Winged helix-like DNA-binding domain superfamily/Winged helix DNA-binding domain"/>
    <property type="match status" value="1"/>
</dbReference>
<dbReference type="Proteomes" id="UP000094043">
    <property type="component" value="Chromosome 4"/>
</dbReference>
<dbReference type="GO" id="GO:0001732">
    <property type="term" value="P:formation of cytoplasmic translation initiation complex"/>
    <property type="evidence" value="ECO:0007669"/>
    <property type="project" value="UniProtKB-UniRule"/>
</dbReference>
<evidence type="ECO:0000256" key="4">
    <source>
        <dbReference type="HAMAP-Rule" id="MF_03010"/>
    </source>
</evidence>
<dbReference type="GO" id="GO:0006446">
    <property type="term" value="P:regulation of translational initiation"/>
    <property type="evidence" value="ECO:0007669"/>
    <property type="project" value="InterPro"/>
</dbReference>
<dbReference type="PANTHER" id="PTHR13022">
    <property type="entry name" value="EUKARYOTIC TRANSLATION INITIATION FACTOR 3 SUBUNIT 11"/>
    <property type="match status" value="1"/>
</dbReference>
<evidence type="ECO:0000256" key="3">
    <source>
        <dbReference type="ARBA" id="ARBA00022917"/>
    </source>
</evidence>
<evidence type="ECO:0000259" key="5">
    <source>
        <dbReference type="PROSITE" id="PS50250"/>
    </source>
</evidence>
<reference evidence="6" key="1">
    <citation type="submission" date="2016-06" db="EMBL/GenBank/DDBJ databases">
        <authorList>
            <person name="Cuomo C."/>
            <person name="Litvintseva A."/>
            <person name="Heitman J."/>
            <person name="Chen Y."/>
            <person name="Sun S."/>
            <person name="Springer D."/>
            <person name="Dromer F."/>
            <person name="Young S."/>
            <person name="Zeng Q."/>
            <person name="Chapman S."/>
            <person name="Gujja S."/>
            <person name="Saif S."/>
            <person name="Birren B."/>
        </authorList>
    </citation>
    <scope>NUCLEOTIDE SEQUENCE</scope>
    <source>
        <strain evidence="6">CBS 7841</strain>
    </source>
</reference>
<dbReference type="GO" id="GO:0016282">
    <property type="term" value="C:eukaryotic 43S preinitiation complex"/>
    <property type="evidence" value="ECO:0007669"/>
    <property type="project" value="UniProtKB-UniRule"/>
</dbReference>
<dbReference type="GO" id="GO:0005852">
    <property type="term" value="C:eukaryotic translation initiation factor 3 complex"/>
    <property type="evidence" value="ECO:0007669"/>
    <property type="project" value="UniProtKB-UniRule"/>
</dbReference>
<dbReference type="GO" id="GO:0033290">
    <property type="term" value="C:eukaryotic 48S preinitiation complex"/>
    <property type="evidence" value="ECO:0007669"/>
    <property type="project" value="UniProtKB-UniRule"/>
</dbReference>
<dbReference type="Pfam" id="PF10075">
    <property type="entry name" value="CSN8_PSD8_EIF3K"/>
    <property type="match status" value="1"/>
</dbReference>
<accession>A0AAJ8JUH8</accession>
<reference evidence="6" key="2">
    <citation type="journal article" date="2022" name="Elife">
        <title>Obligate sexual reproduction of a homothallic fungus closely related to the Cryptococcus pathogenic species complex.</title>
        <authorList>
            <person name="Passer A.R."/>
            <person name="Clancey S.A."/>
            <person name="Shea T."/>
            <person name="David-Palma M."/>
            <person name="Averette A.F."/>
            <person name="Boekhout T."/>
            <person name="Porcel B.M."/>
            <person name="Nowrousian M."/>
            <person name="Cuomo C.A."/>
            <person name="Sun S."/>
            <person name="Heitman J."/>
            <person name="Coelho M.A."/>
        </authorList>
    </citation>
    <scope>NUCLEOTIDE SEQUENCE</scope>
    <source>
        <strain evidence="6">CBS 7841</strain>
    </source>
</reference>
<sequence>MALAVAEDNLKAWHSPESRPDFIHDLIHGVDRYNPTNLPFMEDYLAAQVKKGQYDLFANLAILKLYQFNPHYSNPDVIINVLVKALASSVSRPDFNLCLEMLREPFSIVQDSESDDETFIILMPFLQQLHQLIQTCQFTAFWDEINGSSQTANILRERFLSQQVSPLDSFRRIFSISIASCFRRISVHQLSRWLNLQDGEVSDWCQKVEWTIEGQDVIIPQNGQNDVKASIVRESVSLNQLTKLISAAAY</sequence>
<proteinExistence type="inferred from homology"/>